<protein>
    <submittedName>
        <fullName evidence="2">DUF3658 domain-containing protein</fullName>
    </submittedName>
</protein>
<accession>A0ABW3NJX6</accession>
<dbReference type="EMBL" id="JBHTKK010000029">
    <property type="protein sequence ID" value="MFD1067869.1"/>
    <property type="molecule type" value="Genomic_DNA"/>
</dbReference>
<evidence type="ECO:0000259" key="1">
    <source>
        <dbReference type="Pfam" id="PF12395"/>
    </source>
</evidence>
<sequence length="140" mass="16385">MQVNINIRTTAECNTQQLLYFYTHSNTAVTKEMRKNFEQAGEELLQRDSIVRSWKQGEIIDELETRDDAFIMEYTKREEQEDKADDFIIAARVVGGVLGESEQILSDLWIEYRIRSLIESGCLMYKGSLQSMRMYRIKVA</sequence>
<dbReference type="Pfam" id="PF12395">
    <property type="entry name" value="DUF3658"/>
    <property type="match status" value="1"/>
</dbReference>
<proteinExistence type="predicted"/>
<feature type="domain" description="DUF3658" evidence="1">
    <location>
        <begin position="24"/>
        <end position="135"/>
    </location>
</feature>
<dbReference type="RefSeq" id="WP_379594030.1">
    <property type="nucleotide sequence ID" value="NZ_JBHTKK010000029.1"/>
</dbReference>
<dbReference type="InterPro" id="IPR022123">
    <property type="entry name" value="DUF3658"/>
</dbReference>
<gene>
    <name evidence="2" type="ORF">ACFQ19_17815</name>
</gene>
<name>A0ABW3NJX6_9BACI</name>
<evidence type="ECO:0000313" key="2">
    <source>
        <dbReference type="EMBL" id="MFD1067869.1"/>
    </source>
</evidence>
<keyword evidence="3" id="KW-1185">Reference proteome</keyword>
<organism evidence="2 3">
    <name type="scientific">Oceanobacillus locisalsi</name>
    <dbReference type="NCBI Taxonomy" id="546107"/>
    <lineage>
        <taxon>Bacteria</taxon>
        <taxon>Bacillati</taxon>
        <taxon>Bacillota</taxon>
        <taxon>Bacilli</taxon>
        <taxon>Bacillales</taxon>
        <taxon>Bacillaceae</taxon>
        <taxon>Oceanobacillus</taxon>
    </lineage>
</organism>
<comment type="caution">
    <text evidence="2">The sequence shown here is derived from an EMBL/GenBank/DDBJ whole genome shotgun (WGS) entry which is preliminary data.</text>
</comment>
<dbReference type="Proteomes" id="UP001597041">
    <property type="component" value="Unassembled WGS sequence"/>
</dbReference>
<reference evidence="3" key="1">
    <citation type="journal article" date="2019" name="Int. J. Syst. Evol. Microbiol.">
        <title>The Global Catalogue of Microorganisms (GCM) 10K type strain sequencing project: providing services to taxonomists for standard genome sequencing and annotation.</title>
        <authorList>
            <consortium name="The Broad Institute Genomics Platform"/>
            <consortium name="The Broad Institute Genome Sequencing Center for Infectious Disease"/>
            <person name="Wu L."/>
            <person name="Ma J."/>
        </authorList>
    </citation>
    <scope>NUCLEOTIDE SEQUENCE [LARGE SCALE GENOMIC DNA]</scope>
    <source>
        <strain evidence="3">CCUG 56608</strain>
    </source>
</reference>
<evidence type="ECO:0000313" key="3">
    <source>
        <dbReference type="Proteomes" id="UP001597041"/>
    </source>
</evidence>